<evidence type="ECO:0000256" key="6">
    <source>
        <dbReference type="SAM" id="Phobius"/>
    </source>
</evidence>
<dbReference type="Proteomes" id="UP000033038">
    <property type="component" value="Chromosome"/>
</dbReference>
<sequence length="517" mass="57077">MSVNDSVNRIVAGSGVILAGTFIGMLLDITTKKVLTSHLAPADFGTYALALTVISVTGAVATLGLNEGVPRYIAFFRGRHEEQKVHELIISAMVMGLIAGLLSILVSPSLFHTLAGNGFDAQGKVLSVVKTLIFAVPFTILLNLIVAIYRGFDRTNVNMYFYNIVRPVSLLGFATVAIFINASLKGVVFADLLSMIFTFGIMSVYFIKKPPIKRAVKQERKIQFGDTTRQLIRYSFPLLITATLLNIMSWIDTIMLGYFKSAEIVGIYNAVYPLVGFLSLVVSSIGFVYVPVTSKLWGQNETAPLGSIYEIMTKWCFLLTFPLFALIFVYPEYFITKLYGAQYVGGATTLRILALGFIANSYFGFNYHTLLASGDSDFLMKCSVASAGINVAVNFMLIPEYGMVGAAIGTAVSFSSIEVLMTLRAWRKQNMHPFTSMYRKLTFIVILMVGSMLAAKNTHLITGAPLEYAAFIVGYFLIVHRAKILDNNEMKMIGEIRKNFRYKISLRIPELLKTLAA</sequence>
<comment type="subcellular location">
    <subcellularLocation>
        <location evidence="1">Cell membrane</location>
        <topology evidence="1">Multi-pass membrane protein</topology>
    </subcellularLocation>
</comment>
<gene>
    <name evidence="7" type="ORF">MSBRW_2162</name>
</gene>
<dbReference type="PANTHER" id="PTHR30250">
    <property type="entry name" value="PST FAMILY PREDICTED COLANIC ACID TRANSPORTER"/>
    <property type="match status" value="1"/>
</dbReference>
<feature type="transmembrane region" description="Helical" evidence="6">
    <location>
        <begin position="271"/>
        <end position="290"/>
    </location>
</feature>
<feature type="transmembrane region" description="Helical" evidence="6">
    <location>
        <begin position="438"/>
        <end position="455"/>
    </location>
</feature>
<dbReference type="GO" id="GO:0005886">
    <property type="term" value="C:plasma membrane"/>
    <property type="evidence" value="ECO:0007669"/>
    <property type="project" value="UniProtKB-SubCell"/>
</dbReference>
<evidence type="ECO:0000313" key="8">
    <source>
        <dbReference type="Proteomes" id="UP000033038"/>
    </source>
</evidence>
<evidence type="ECO:0000256" key="1">
    <source>
        <dbReference type="ARBA" id="ARBA00004651"/>
    </source>
</evidence>
<feature type="transmembrane region" description="Helical" evidence="6">
    <location>
        <begin position="88"/>
        <end position="111"/>
    </location>
</feature>
<reference evidence="7 8" key="1">
    <citation type="submission" date="2014-07" db="EMBL/GenBank/DDBJ databases">
        <title>Methanogenic archaea and the global carbon cycle.</title>
        <authorList>
            <person name="Henriksen J.R."/>
            <person name="Luke J."/>
            <person name="Reinhart S."/>
            <person name="Benedict M.N."/>
            <person name="Youngblut N.D."/>
            <person name="Metcalf M.E."/>
            <person name="Whitaker R.J."/>
            <person name="Metcalf W.W."/>
        </authorList>
    </citation>
    <scope>NUCLEOTIDE SEQUENCE [LARGE SCALE GENOMIC DNA]</scope>
    <source>
        <strain evidence="7 8">Wiesmoor</strain>
    </source>
</reference>
<feature type="transmembrane region" description="Helical" evidence="6">
    <location>
        <begin position="131"/>
        <end position="149"/>
    </location>
</feature>
<feature type="transmembrane region" description="Helical" evidence="6">
    <location>
        <begin position="311"/>
        <end position="331"/>
    </location>
</feature>
<evidence type="ECO:0000256" key="5">
    <source>
        <dbReference type="ARBA" id="ARBA00023136"/>
    </source>
</evidence>
<dbReference type="InterPro" id="IPR002797">
    <property type="entry name" value="Polysacc_synth"/>
</dbReference>
<dbReference type="GeneID" id="24823691"/>
<organism evidence="7 8">
    <name type="scientific">Methanosarcina barkeri str. Wiesmoor</name>
    <dbReference type="NCBI Taxonomy" id="1434109"/>
    <lineage>
        <taxon>Archaea</taxon>
        <taxon>Methanobacteriati</taxon>
        <taxon>Methanobacteriota</taxon>
        <taxon>Stenosarchaea group</taxon>
        <taxon>Methanomicrobia</taxon>
        <taxon>Methanosarcinales</taxon>
        <taxon>Methanosarcinaceae</taxon>
        <taxon>Methanosarcina</taxon>
    </lineage>
</organism>
<protein>
    <submittedName>
        <fullName evidence="7">Heteropolysaccharide repeat unit export protein</fullName>
    </submittedName>
</protein>
<feature type="transmembrane region" description="Helical" evidence="6">
    <location>
        <begin position="343"/>
        <end position="366"/>
    </location>
</feature>
<keyword evidence="4 6" id="KW-1133">Transmembrane helix</keyword>
<feature type="transmembrane region" description="Helical" evidence="6">
    <location>
        <begin position="7"/>
        <end position="27"/>
    </location>
</feature>
<evidence type="ECO:0000256" key="3">
    <source>
        <dbReference type="ARBA" id="ARBA00022692"/>
    </source>
</evidence>
<dbReference type="HOGENOM" id="CLU_022017_5_1_2"/>
<dbReference type="AlphaFoldDB" id="A0A0E3QM92"/>
<feature type="transmembrane region" description="Helical" evidence="6">
    <location>
        <begin position="378"/>
        <end position="398"/>
    </location>
</feature>
<accession>A0A0E3QM92</accession>
<evidence type="ECO:0000256" key="2">
    <source>
        <dbReference type="ARBA" id="ARBA00022475"/>
    </source>
</evidence>
<name>A0A0E3QM92_METBA</name>
<feature type="transmembrane region" description="Helical" evidence="6">
    <location>
        <begin position="186"/>
        <end position="207"/>
    </location>
</feature>
<dbReference type="KEGG" id="mbw:MSBRW_2162"/>
<keyword evidence="5 6" id="KW-0472">Membrane</keyword>
<dbReference type="PATRIC" id="fig|1434109.4.peg.2783"/>
<proteinExistence type="predicted"/>
<dbReference type="RefSeq" id="WP_011307521.1">
    <property type="nucleotide sequence ID" value="NZ_CP009526.1"/>
</dbReference>
<feature type="transmembrane region" description="Helical" evidence="6">
    <location>
        <begin position="47"/>
        <end position="67"/>
    </location>
</feature>
<dbReference type="InterPro" id="IPR050833">
    <property type="entry name" value="Poly_Biosynth_Transport"/>
</dbReference>
<feature type="transmembrane region" description="Helical" evidence="6">
    <location>
        <begin position="161"/>
        <end position="180"/>
    </location>
</feature>
<dbReference type="PANTHER" id="PTHR30250:SF27">
    <property type="entry name" value="POLYSACCHARIDE BIOSYNTHESIS PROTEIN"/>
    <property type="match status" value="1"/>
</dbReference>
<dbReference type="Pfam" id="PF01943">
    <property type="entry name" value="Polysacc_synt"/>
    <property type="match status" value="1"/>
</dbReference>
<feature type="transmembrane region" description="Helical" evidence="6">
    <location>
        <begin position="404"/>
        <end position="426"/>
    </location>
</feature>
<dbReference type="CDD" id="cd13128">
    <property type="entry name" value="MATE_Wzx_like"/>
    <property type="match status" value="1"/>
</dbReference>
<dbReference type="EMBL" id="CP009526">
    <property type="protein sequence ID" value="AKB51415.1"/>
    <property type="molecule type" value="Genomic_DNA"/>
</dbReference>
<keyword evidence="3 6" id="KW-0812">Transmembrane</keyword>
<keyword evidence="2" id="KW-1003">Cell membrane</keyword>
<feature type="transmembrane region" description="Helical" evidence="6">
    <location>
        <begin position="231"/>
        <end position="251"/>
    </location>
</feature>
<evidence type="ECO:0000313" key="7">
    <source>
        <dbReference type="EMBL" id="AKB51415.1"/>
    </source>
</evidence>
<evidence type="ECO:0000256" key="4">
    <source>
        <dbReference type="ARBA" id="ARBA00022989"/>
    </source>
</evidence>
<feature type="transmembrane region" description="Helical" evidence="6">
    <location>
        <begin position="461"/>
        <end position="482"/>
    </location>
</feature>